<protein>
    <recommendedName>
        <fullName evidence="2">Anti-sigma-W factor RsiW</fullName>
    </recommendedName>
</protein>
<keyword evidence="3" id="KW-0472">Membrane</keyword>
<evidence type="ECO:0000313" key="5">
    <source>
        <dbReference type="EMBL" id="TCT17243.1"/>
    </source>
</evidence>
<sequence>MKCPKEIVKLMHKYLDHEISKKEEVALKEHLTTCENCQKHFHELKRTEAMLQNTTHLHLSEQFTKNVMANLPREKKRIGFERWLKSHPFFTAAAIFFFLMFTSAVTMWNQDEELRVSIKENIVIQDNTVIVPEGEVIEGDLVVQNGDLKIEGKVKGDVILINGELLNGQMSDSSKYLASAGEVTGDIEQVNQVFEWIWYKIKHGVKQVIPF</sequence>
<dbReference type="InterPro" id="IPR027383">
    <property type="entry name" value="Znf_put"/>
</dbReference>
<keyword evidence="3" id="KW-0812">Transmembrane</keyword>
<evidence type="ECO:0000256" key="1">
    <source>
        <dbReference type="ARBA" id="ARBA00024353"/>
    </source>
</evidence>
<evidence type="ECO:0000256" key="3">
    <source>
        <dbReference type="SAM" id="Phobius"/>
    </source>
</evidence>
<dbReference type="EMBL" id="SMAN01000032">
    <property type="protein sequence ID" value="TCT17243.1"/>
    <property type="molecule type" value="Genomic_DNA"/>
</dbReference>
<dbReference type="OrthoDB" id="9782842at2"/>
<evidence type="ECO:0000256" key="2">
    <source>
        <dbReference type="ARBA" id="ARBA00024438"/>
    </source>
</evidence>
<dbReference type="RefSeq" id="WP_132373116.1">
    <property type="nucleotide sequence ID" value="NZ_SMAN01000032.1"/>
</dbReference>
<keyword evidence="3" id="KW-1133">Transmembrane helix</keyword>
<gene>
    <name evidence="5" type="ORF">EDD68_1327</name>
</gene>
<comment type="caution">
    <text evidence="5">The sequence shown here is derived from an EMBL/GenBank/DDBJ whole genome shotgun (WGS) entry which is preliminary data.</text>
</comment>
<dbReference type="InterPro" id="IPR041916">
    <property type="entry name" value="Anti_sigma_zinc_sf"/>
</dbReference>
<evidence type="ECO:0000313" key="6">
    <source>
        <dbReference type="Proteomes" id="UP000294650"/>
    </source>
</evidence>
<feature type="transmembrane region" description="Helical" evidence="3">
    <location>
        <begin position="89"/>
        <end position="108"/>
    </location>
</feature>
<dbReference type="Pfam" id="PF13490">
    <property type="entry name" value="zf-HC2"/>
    <property type="match status" value="1"/>
</dbReference>
<reference evidence="5 6" key="1">
    <citation type="submission" date="2019-03" db="EMBL/GenBank/DDBJ databases">
        <title>Genomic Encyclopedia of Type Strains, Phase IV (KMG-IV): sequencing the most valuable type-strain genomes for metagenomic binning, comparative biology and taxonomic classification.</title>
        <authorList>
            <person name="Goeker M."/>
        </authorList>
    </citation>
    <scope>NUCLEOTIDE SEQUENCE [LARGE SCALE GENOMIC DNA]</scope>
    <source>
        <strain evidence="5 6">DSM 25894</strain>
    </source>
</reference>
<evidence type="ECO:0000259" key="4">
    <source>
        <dbReference type="Pfam" id="PF13490"/>
    </source>
</evidence>
<keyword evidence="6" id="KW-1185">Reference proteome</keyword>
<name>A0A4R3MRV4_9BACI</name>
<accession>A0A4R3MRV4</accession>
<organism evidence="5 6">
    <name type="scientific">Melghiribacillus thermohalophilus</name>
    <dbReference type="NCBI Taxonomy" id="1324956"/>
    <lineage>
        <taxon>Bacteria</taxon>
        <taxon>Bacillati</taxon>
        <taxon>Bacillota</taxon>
        <taxon>Bacilli</taxon>
        <taxon>Bacillales</taxon>
        <taxon>Bacillaceae</taxon>
        <taxon>Melghiribacillus</taxon>
    </lineage>
</organism>
<dbReference type="AlphaFoldDB" id="A0A4R3MRV4"/>
<comment type="similarity">
    <text evidence="1">Belongs to the zinc-associated anti-sigma factor (ZAS) superfamily. Anti-sigma-W factor family.</text>
</comment>
<dbReference type="Gene3D" id="1.10.10.1320">
    <property type="entry name" value="Anti-sigma factor, zinc-finger domain"/>
    <property type="match status" value="1"/>
</dbReference>
<feature type="domain" description="Putative zinc-finger" evidence="4">
    <location>
        <begin position="3"/>
        <end position="38"/>
    </location>
</feature>
<proteinExistence type="inferred from homology"/>
<dbReference type="Proteomes" id="UP000294650">
    <property type="component" value="Unassembled WGS sequence"/>
</dbReference>